<dbReference type="InterPro" id="IPR036885">
    <property type="entry name" value="SWIB_MDM2_dom_sf"/>
</dbReference>
<dbReference type="EMBL" id="JAERUA010000005">
    <property type="protein sequence ID" value="KAI1900024.1"/>
    <property type="molecule type" value="Genomic_DNA"/>
</dbReference>
<dbReference type="CDD" id="cd17674">
    <property type="entry name" value="SWIB_BAF60A"/>
    <property type="match status" value="1"/>
</dbReference>
<reference evidence="5" key="1">
    <citation type="submission" date="2021-01" db="EMBL/GenBank/DDBJ databases">
        <authorList>
            <person name="Zahm M."/>
            <person name="Roques C."/>
            <person name="Cabau C."/>
            <person name="Klopp C."/>
            <person name="Donnadieu C."/>
            <person name="Jouanno E."/>
            <person name="Lampietro C."/>
            <person name="Louis A."/>
            <person name="Herpin A."/>
            <person name="Echchiki A."/>
            <person name="Berthelot C."/>
            <person name="Parey E."/>
            <person name="Roest-Crollius H."/>
            <person name="Braasch I."/>
            <person name="Postlethwait J."/>
            <person name="Bobe J."/>
            <person name="Montfort J."/>
            <person name="Bouchez O."/>
            <person name="Begum T."/>
            <person name="Mejri S."/>
            <person name="Adams A."/>
            <person name="Chen W.-J."/>
            <person name="Guiguen Y."/>
        </authorList>
    </citation>
    <scope>NUCLEOTIDE SEQUENCE</scope>
    <source>
        <tissue evidence="5">Blood</tissue>
    </source>
</reference>
<keyword evidence="2" id="KW-0597">Phosphoprotein</keyword>
<feature type="region of interest" description="Disordered" evidence="3">
    <location>
        <begin position="1"/>
        <end position="129"/>
    </location>
</feature>
<sequence>MEKMAARGSFQTAPAGGLGGSMGPGPPVPGGAPGLGSGAPAGRLGPSSGAQNQVYRSPVPGPGYPRPGMPPSSRMTPQGQSMGPLGYGGSPVSRAGMPVMDQSRKRLAPQQIQQVQLQNRNQHAKKKKMADKILPQRIRELVPESQAYMDLLAFERKLDQTIMRKRLDIQEALKRPIKQKRKLRIFISNTFNPAKADVEDGEGTVASWELRVEGRLLEDTAVSKYEATKQKRKFSSFFKSLVIELDKDLYGPDNHLVEWHRTATTQETDGFQVKRPGDVGVRCTVLLMLDYQPPQFKLDPRLARMLGIHTQTRPVIIQALWQYVKTHKLQDPHDREFINCDKYIQQIFETHRMKFSEIPQRLHALLMPPEPIIINHIISVDPNDQKKTACYDIDVEVDDTLKTQMNSFLLSTASQQEIAGLDNKIHETIETINHLKTQREFMLSFARDPQGFINDWLQSQCRDLRTMTDVVGNPEDERRAEFYFQPWAQEAVCRYFYSKVQQRRQELEQALGIRNT</sequence>
<evidence type="ECO:0000256" key="3">
    <source>
        <dbReference type="SAM" id="MobiDB-lite"/>
    </source>
</evidence>
<comment type="similarity">
    <text evidence="1">Belongs to the SMARCD family.</text>
</comment>
<comment type="caution">
    <text evidence="5">The sequence shown here is derived from an EMBL/GenBank/DDBJ whole genome shotgun (WGS) entry which is preliminary data.</text>
</comment>
<proteinExistence type="inferred from homology"/>
<feature type="compositionally biased region" description="Low complexity" evidence="3">
    <location>
        <begin position="40"/>
        <end position="58"/>
    </location>
</feature>
<dbReference type="FunFam" id="1.10.245.10:FF:000001">
    <property type="entry name" value="SWI/SNF-related matrix-associated regulator of chromatin subfamily D member 3 isoform 1"/>
    <property type="match status" value="1"/>
</dbReference>
<organism evidence="5 6">
    <name type="scientific">Albula goreensis</name>
    <dbReference type="NCBI Taxonomy" id="1534307"/>
    <lineage>
        <taxon>Eukaryota</taxon>
        <taxon>Metazoa</taxon>
        <taxon>Chordata</taxon>
        <taxon>Craniata</taxon>
        <taxon>Vertebrata</taxon>
        <taxon>Euteleostomi</taxon>
        <taxon>Actinopterygii</taxon>
        <taxon>Neopterygii</taxon>
        <taxon>Teleostei</taxon>
        <taxon>Albuliformes</taxon>
        <taxon>Albulidae</taxon>
        <taxon>Albula</taxon>
    </lineage>
</organism>
<dbReference type="GO" id="GO:0005654">
    <property type="term" value="C:nucleoplasm"/>
    <property type="evidence" value="ECO:0007669"/>
    <property type="project" value="UniProtKB-ARBA"/>
</dbReference>
<gene>
    <name evidence="5" type="ORF">AGOR_G00067960</name>
</gene>
<dbReference type="OrthoDB" id="10263741at2759"/>
<evidence type="ECO:0000256" key="2">
    <source>
        <dbReference type="ARBA" id="ARBA00022553"/>
    </source>
</evidence>
<dbReference type="Gene3D" id="1.10.245.10">
    <property type="entry name" value="SWIB/MDM2 domain"/>
    <property type="match status" value="1"/>
</dbReference>
<feature type="compositionally biased region" description="Low complexity" evidence="3">
    <location>
        <begin position="110"/>
        <end position="121"/>
    </location>
</feature>
<evidence type="ECO:0000313" key="6">
    <source>
        <dbReference type="Proteomes" id="UP000829720"/>
    </source>
</evidence>
<dbReference type="SUPFAM" id="SSF47592">
    <property type="entry name" value="SWIB/MDM2 domain"/>
    <property type="match status" value="1"/>
</dbReference>
<evidence type="ECO:0000256" key="1">
    <source>
        <dbReference type="ARBA" id="ARBA00010619"/>
    </source>
</evidence>
<dbReference type="PROSITE" id="PS51925">
    <property type="entry name" value="SWIB_MDM2"/>
    <property type="match status" value="1"/>
</dbReference>
<accession>A0A8T3DW23</accession>
<dbReference type="InterPro" id="IPR019835">
    <property type="entry name" value="SWIB_domain"/>
</dbReference>
<dbReference type="Pfam" id="PF02201">
    <property type="entry name" value="SWIB"/>
    <property type="match status" value="1"/>
</dbReference>
<dbReference type="Proteomes" id="UP000829720">
    <property type="component" value="Unassembled WGS sequence"/>
</dbReference>
<dbReference type="InterPro" id="IPR038041">
    <property type="entry name" value="SMARCD1_SWIB_dom"/>
</dbReference>
<keyword evidence="6" id="KW-1185">Reference proteome</keyword>
<name>A0A8T3DW23_9TELE</name>
<dbReference type="AlphaFoldDB" id="A0A8T3DW23"/>
<protein>
    <recommendedName>
        <fullName evidence="4">DM2 domain-containing protein</fullName>
    </recommendedName>
</protein>
<dbReference type="SMART" id="SM00151">
    <property type="entry name" value="SWIB"/>
    <property type="match status" value="1"/>
</dbReference>
<dbReference type="PANTHER" id="PTHR13844">
    <property type="entry name" value="SWI/SNF-RELATED MATRIX-ASSOCIATED ACTIN-DEPENDENT REGULATOR OF CHROMATIN SUBFAMILY D"/>
    <property type="match status" value="1"/>
</dbReference>
<dbReference type="InterPro" id="IPR003121">
    <property type="entry name" value="SWIB_MDM2_domain"/>
</dbReference>
<evidence type="ECO:0000259" key="4">
    <source>
        <dbReference type="PROSITE" id="PS51925"/>
    </source>
</evidence>
<feature type="domain" description="DM2" evidence="4">
    <location>
        <begin position="291"/>
        <end position="368"/>
    </location>
</feature>
<feature type="compositionally biased region" description="Pro residues" evidence="3">
    <location>
        <begin position="59"/>
        <end position="70"/>
    </location>
</feature>
<evidence type="ECO:0000313" key="5">
    <source>
        <dbReference type="EMBL" id="KAI1900024.1"/>
    </source>
</evidence>